<gene>
    <name evidence="10" type="ORF">HAHE_37710</name>
</gene>
<evidence type="ECO:0000256" key="3">
    <source>
        <dbReference type="ARBA" id="ARBA00022723"/>
    </source>
</evidence>
<organism evidence="10 11">
    <name type="scientific">Haloferula helveola</name>
    <dbReference type="NCBI Taxonomy" id="490095"/>
    <lineage>
        <taxon>Bacteria</taxon>
        <taxon>Pseudomonadati</taxon>
        <taxon>Verrucomicrobiota</taxon>
        <taxon>Verrucomicrobiia</taxon>
        <taxon>Verrucomicrobiales</taxon>
        <taxon>Verrucomicrobiaceae</taxon>
        <taxon>Haloferula</taxon>
    </lineage>
</organism>
<name>A0ABN6H8Q3_9BACT</name>
<keyword evidence="5" id="KW-0106">Calcium</keyword>
<dbReference type="InterPro" id="IPR029010">
    <property type="entry name" value="ThuA-like"/>
</dbReference>
<dbReference type="Gene3D" id="2.120.10.30">
    <property type="entry name" value="TolB, C-terminal domain"/>
    <property type="match status" value="1"/>
</dbReference>
<proteinExistence type="predicted"/>
<keyword evidence="6 7" id="KW-0408">Iron</keyword>
<sequence>MLVTGFAQAEIRVLLIEGASNHDWERRISILESIVSRDGGISMDVTVPPADAGDPGWATWEPDFASYDVVISGYRGDNGSPDWPAAVKTALVGFVNGGGGLMVFHEALQGFPNWTEYQSMIGLSTEFGQPGTAVEIAGDGSLIFHAPGTGGATAHGAQTDSLVTRLGSHPIHAGLPVSWMAANLEVVRYPRGPAANLSILSYATDPDPPVGDPAQNWPIEWTVDYGTGRVYASTFGHIFDFEDEPEGMRCAAFQEIFVRAIKWLAGDVPPSTVPVDFPGTTETSLRPYSEGFAAFGGAVPVGPYADGVLPNSSIVPTGYEIVPAFPNLAWDSPIDARPWPGAPGELMVVEMDGRFYRVADDDATKTKQLVLDIQDRAWYMNWDSGSDPPDILAHKHGGVMSCAFHPLFGTGAGKDELYVFYLNHPTDSPGASPPYFQRVSRFFWDEMTGAFELDGGGPLPREEILIQQYDTVKGHDGGSLVFGPEGFLYITFGDEGTASEDAGPHVQKIDDRPRSGVWRIDVDETGGSVSHPIRRQPAKASPSHDSYTQNYYIPSDNPWVDAGFDPMIDPEADALEEFYAIGLREPHRMSYDSVEDRFWIGDVGANTIEEVDVLDGPSGTVGLNFQWRYKEGSITGFGSVPSPIIGTERGPVHEYDHGTGTCIIGGMVYRGVAMPELQGKYLFGDNGTQKIYSLEYDDTGGVVTEIAVEEVGTAREGVIWVGLSSFGVDSSGEPLVLQMGGGVTGGGLISRIQPAGTASTLEWEYPALLSETGLFTDLENLVPADSMIPYEVNAPLWSAGVSKKRWVMIPNDGVPSDASERITYSENQSWQFPFGTVFVKHFERPDDGAPLETRVMVHGVDGWGGVTYRWRPDGLEADLLEEGGEEMLTLEGETFPYLYPARNQCMLCHTTAAGSVLGFRTRQLNASIEYPSGLVGNQIEALSAAGFIEEVIKEEDLVGALTSAGFDDGSVDLTHRVRSYLDSNCSHCHQPSGSSRAFFDARLTTPLENQGILCGPVIESLGLDAPAVVKPGSLENSVLFQRVHSMDPSISMPPLAKGRIDDEAVVELAAWILGMTPDACTNAQSFYEGGAMGNVTSTGVAGSDAWQTNIVIDESSTYTNTSGAPIIVSLGDFQFEASVSGDPVTPFVVRVNGDNDFTVLAVGTSRSGYAIGANEYPFSDIADEVVLQPGEVLAAGFLDAIVDGSGGSGGEVVVWSDGGSEVWHGGGPDESDAGSVAVGLAPDPGGNLLTNQNRDYRFSIDYAVTSLQLGVGTEYPGFQAADGAPSNFVINLSDTFTNNTSETLKVSVDRFRFRTTRVTDPLTPFVVRVNGPDDFTVIAVGESQVVYAVGLNDVPFTGSTSLISVAPGETVAAGFVDSFADGSGGDSQGSMAYVEGGSTNYYRYHFPDHVGATLELGQAPIVPHPYGASQGPRSYLFSLSIGFGGNEDEDGDLLPDSWELVYVDDLSELGPGDSDGDGATDAEELEAGTDPTDRESRFEVIEVTPSPGEGAVVNFRSIPGRVYAISWSTDFGTWTDAGRVEASDWPAQSTQALIPSASLPGDPPQRLFVRVSTP</sequence>
<keyword evidence="7" id="KW-0349">Heme</keyword>
<feature type="domain" description="Cytochrome c" evidence="9">
    <location>
        <begin position="964"/>
        <end position="1076"/>
    </location>
</feature>
<dbReference type="PROSITE" id="PS51007">
    <property type="entry name" value="CYTC"/>
    <property type="match status" value="1"/>
</dbReference>
<feature type="region of interest" description="Disordered" evidence="8">
    <location>
        <begin position="1466"/>
        <end position="1495"/>
    </location>
</feature>
<feature type="compositionally biased region" description="Acidic residues" evidence="8">
    <location>
        <begin position="1474"/>
        <end position="1487"/>
    </location>
</feature>
<dbReference type="InterPro" id="IPR059100">
    <property type="entry name" value="TSP3_bac"/>
</dbReference>
<evidence type="ECO:0000256" key="7">
    <source>
        <dbReference type="PROSITE-ProRule" id="PRU00433"/>
    </source>
</evidence>
<accession>A0ABN6H8Q3</accession>
<evidence type="ECO:0000256" key="6">
    <source>
        <dbReference type="ARBA" id="ARBA00023004"/>
    </source>
</evidence>
<dbReference type="InterPro" id="IPR011042">
    <property type="entry name" value="6-blade_b-propeller_TolB-like"/>
</dbReference>
<dbReference type="SUPFAM" id="SSF50952">
    <property type="entry name" value="Soluble quinoprotein glucose dehydrogenase"/>
    <property type="match status" value="1"/>
</dbReference>
<dbReference type="InterPro" id="IPR029062">
    <property type="entry name" value="Class_I_gatase-like"/>
</dbReference>
<comment type="subcellular location">
    <subcellularLocation>
        <location evidence="1">Secreted</location>
    </subcellularLocation>
</comment>
<dbReference type="Pfam" id="PF06283">
    <property type="entry name" value="ThuA"/>
    <property type="match status" value="1"/>
</dbReference>
<evidence type="ECO:0000256" key="8">
    <source>
        <dbReference type="SAM" id="MobiDB-lite"/>
    </source>
</evidence>
<evidence type="ECO:0000256" key="2">
    <source>
        <dbReference type="ARBA" id="ARBA00022525"/>
    </source>
</evidence>
<feature type="region of interest" description="Disordered" evidence="8">
    <location>
        <begin position="526"/>
        <end position="547"/>
    </location>
</feature>
<evidence type="ECO:0000256" key="4">
    <source>
        <dbReference type="ARBA" id="ARBA00022729"/>
    </source>
</evidence>
<dbReference type="EMBL" id="AP024702">
    <property type="protein sequence ID" value="BCX49863.1"/>
    <property type="molecule type" value="Genomic_DNA"/>
</dbReference>
<dbReference type="InterPro" id="IPR011041">
    <property type="entry name" value="Quinoprot_gluc/sorb_DH_b-prop"/>
</dbReference>
<dbReference type="InterPro" id="IPR009056">
    <property type="entry name" value="Cyt_c-like_dom"/>
</dbReference>
<keyword evidence="2" id="KW-0964">Secreted</keyword>
<evidence type="ECO:0000313" key="11">
    <source>
        <dbReference type="Proteomes" id="UP001374893"/>
    </source>
</evidence>
<dbReference type="Pfam" id="PF18884">
    <property type="entry name" value="TSP3_bac"/>
    <property type="match status" value="1"/>
</dbReference>
<evidence type="ECO:0000256" key="1">
    <source>
        <dbReference type="ARBA" id="ARBA00004613"/>
    </source>
</evidence>
<dbReference type="PANTHER" id="PTHR19328:SF75">
    <property type="entry name" value="ALDOSE SUGAR DEHYDROGENASE YLII"/>
    <property type="match status" value="1"/>
</dbReference>
<protein>
    <recommendedName>
        <fullName evidence="9">Cytochrome c domain-containing protein</fullName>
    </recommendedName>
</protein>
<keyword evidence="11" id="KW-1185">Reference proteome</keyword>
<keyword evidence="3 7" id="KW-0479">Metal-binding</keyword>
<keyword evidence="4" id="KW-0732">Signal</keyword>
<reference evidence="10 11" key="1">
    <citation type="submission" date="2021-06" db="EMBL/GenBank/DDBJ databases">
        <title>Complete genome of Haloferula helveola possessing various polysaccharide degrading enzymes.</title>
        <authorList>
            <person name="Takami H."/>
            <person name="Huang C."/>
            <person name="Hamasaki K."/>
        </authorList>
    </citation>
    <scope>NUCLEOTIDE SEQUENCE [LARGE SCALE GENOMIC DNA]</scope>
    <source>
        <strain evidence="10 11">CN-1</strain>
    </source>
</reference>
<evidence type="ECO:0000256" key="5">
    <source>
        <dbReference type="ARBA" id="ARBA00022837"/>
    </source>
</evidence>
<evidence type="ECO:0000259" key="9">
    <source>
        <dbReference type="PROSITE" id="PS51007"/>
    </source>
</evidence>
<dbReference type="Proteomes" id="UP001374893">
    <property type="component" value="Chromosome"/>
</dbReference>
<dbReference type="Gene3D" id="3.40.50.880">
    <property type="match status" value="1"/>
</dbReference>
<dbReference type="SUPFAM" id="SSF52317">
    <property type="entry name" value="Class I glutamine amidotransferase-like"/>
    <property type="match status" value="1"/>
</dbReference>
<evidence type="ECO:0000313" key="10">
    <source>
        <dbReference type="EMBL" id="BCX49863.1"/>
    </source>
</evidence>
<dbReference type="PANTHER" id="PTHR19328">
    <property type="entry name" value="HEDGEHOG-INTERACTING PROTEIN"/>
    <property type="match status" value="1"/>
</dbReference>